<reference evidence="4 5" key="1">
    <citation type="journal article" date="2016" name="Nat. Commun.">
        <title>Thousands of microbial genomes shed light on interconnected biogeochemical processes in an aquifer system.</title>
        <authorList>
            <person name="Anantharaman K."/>
            <person name="Brown C.T."/>
            <person name="Hug L.A."/>
            <person name="Sharon I."/>
            <person name="Castelle C.J."/>
            <person name="Probst A.J."/>
            <person name="Thomas B.C."/>
            <person name="Singh A."/>
            <person name="Wilkins M.J."/>
            <person name="Karaoz U."/>
            <person name="Brodie E.L."/>
            <person name="Williams K.H."/>
            <person name="Hubbard S.S."/>
            <person name="Banfield J.F."/>
        </authorList>
    </citation>
    <scope>NUCLEOTIDE SEQUENCE [LARGE SCALE GENOMIC DNA]</scope>
</reference>
<evidence type="ECO:0008006" key="6">
    <source>
        <dbReference type="Google" id="ProtNLM"/>
    </source>
</evidence>
<dbReference type="PANTHER" id="PTHR13610">
    <property type="entry name" value="METHYLTRANSFERASE DOMAIN-CONTAINING PROTEIN"/>
    <property type="match status" value="1"/>
</dbReference>
<dbReference type="AlphaFoldDB" id="A0A1G2L3V3"/>
<dbReference type="SUPFAM" id="SSF53335">
    <property type="entry name" value="S-adenosyl-L-methionine-dependent methyltransferases"/>
    <property type="match status" value="1"/>
</dbReference>
<dbReference type="CDD" id="cd02440">
    <property type="entry name" value="AdoMet_MTases"/>
    <property type="match status" value="1"/>
</dbReference>
<comment type="caution">
    <text evidence="4">The sequence shown here is derived from an EMBL/GenBank/DDBJ whole genome shotgun (WGS) entry which is preliminary data.</text>
</comment>
<evidence type="ECO:0000256" key="2">
    <source>
        <dbReference type="ARBA" id="ARBA00022679"/>
    </source>
</evidence>
<dbReference type="GO" id="GO:0032259">
    <property type="term" value="P:methylation"/>
    <property type="evidence" value="ECO:0007669"/>
    <property type="project" value="UniProtKB-KW"/>
</dbReference>
<dbReference type="InterPro" id="IPR026170">
    <property type="entry name" value="FAM173A/B"/>
</dbReference>
<sequence>MFTLLSSFILIILIYVLARPLVSGAVYFDTSREHTELIMRLAELKPGENVCDLGSGDGRILIESAKLGAEAHGYEIDPVMVFRSRRAVRREGLQDKAFIHWQSFWSADLSSYNIVIVYGCPKIMARLGKKLKSELKQGTKVISNIYEFPGWQPKKEEKKVRLYVV</sequence>
<organism evidence="4 5">
    <name type="scientific">Candidatus Sungbacteria bacterium RIFCSPLOWO2_01_FULL_47_10</name>
    <dbReference type="NCBI Taxonomy" id="1802276"/>
    <lineage>
        <taxon>Bacteria</taxon>
        <taxon>Candidatus Sungiibacteriota</taxon>
    </lineage>
</organism>
<protein>
    <recommendedName>
        <fullName evidence="6">Methyltransferase domain-containing protein</fullName>
    </recommendedName>
</protein>
<dbReference type="Proteomes" id="UP000177982">
    <property type="component" value="Unassembled WGS sequence"/>
</dbReference>
<keyword evidence="1" id="KW-0489">Methyltransferase</keyword>
<dbReference type="PANTHER" id="PTHR13610:SF9">
    <property type="entry name" value="FI06469P"/>
    <property type="match status" value="1"/>
</dbReference>
<evidence type="ECO:0000313" key="5">
    <source>
        <dbReference type="Proteomes" id="UP000177982"/>
    </source>
</evidence>
<evidence type="ECO:0000256" key="3">
    <source>
        <dbReference type="ARBA" id="ARBA00022691"/>
    </source>
</evidence>
<gene>
    <name evidence="4" type="ORF">A2934_04145</name>
</gene>
<proteinExistence type="predicted"/>
<dbReference type="InterPro" id="IPR029063">
    <property type="entry name" value="SAM-dependent_MTases_sf"/>
</dbReference>
<dbReference type="EMBL" id="MHQO01000051">
    <property type="protein sequence ID" value="OHA05412.1"/>
    <property type="molecule type" value="Genomic_DNA"/>
</dbReference>
<keyword evidence="2" id="KW-0808">Transferase</keyword>
<evidence type="ECO:0000256" key="1">
    <source>
        <dbReference type="ARBA" id="ARBA00022603"/>
    </source>
</evidence>
<dbReference type="GO" id="GO:0016279">
    <property type="term" value="F:protein-lysine N-methyltransferase activity"/>
    <property type="evidence" value="ECO:0007669"/>
    <property type="project" value="InterPro"/>
</dbReference>
<dbReference type="Gene3D" id="3.40.50.150">
    <property type="entry name" value="Vaccinia Virus protein VP39"/>
    <property type="match status" value="1"/>
</dbReference>
<keyword evidence="3" id="KW-0949">S-adenosyl-L-methionine</keyword>
<evidence type="ECO:0000313" key="4">
    <source>
        <dbReference type="EMBL" id="OHA05412.1"/>
    </source>
</evidence>
<dbReference type="Pfam" id="PF13489">
    <property type="entry name" value="Methyltransf_23"/>
    <property type="match status" value="1"/>
</dbReference>
<name>A0A1G2L3V3_9BACT</name>
<accession>A0A1G2L3V3</accession>